<reference evidence="2" key="1">
    <citation type="journal article" date="2019" name="Sci. Rep.">
        <title>Draft genome of Tanacetum cinerariifolium, the natural source of mosquito coil.</title>
        <authorList>
            <person name="Yamashiro T."/>
            <person name="Shiraishi A."/>
            <person name="Satake H."/>
            <person name="Nakayama K."/>
        </authorList>
    </citation>
    <scope>NUCLEOTIDE SEQUENCE</scope>
</reference>
<sequence length="291" mass="33709">MLKGAYFGAKAKTFEDLSILTNTPYPRKEIRRINATSSQENAYQRFPIRRINLLPYVVSFRATREEENMEEDRHKRPRFGDLKEDEDRLSLLPDWLIIVEILSRLESTKEAIRTDGCIFNPTGSIAWKNLKSFSISRAKLDHDLIQNILSGSPLLETFKLKFCHGFTRLDISSKSTKNLVFSGFHPIQNRRSTPHAIEINAPYTLSLVINDRLYLKKLSLLNVSSLIKAELNYINYQHYYSYLEQEEMLYALILRLLHVKELAIGESCLEALDRLKAKGFTFPSNMNKSID</sequence>
<evidence type="ECO:0000313" key="2">
    <source>
        <dbReference type="EMBL" id="GEU90191.1"/>
    </source>
</evidence>
<comment type="caution">
    <text evidence="2">The sequence shown here is derived from an EMBL/GenBank/DDBJ whole genome shotgun (WGS) entry which is preliminary data.</text>
</comment>
<name>A0A6L2NV34_TANCI</name>
<dbReference type="PANTHER" id="PTHR32212:SF454">
    <property type="entry name" value="F-BOX DOMAIN, LEUCINE-RICH REPEAT DOMAIN, L DOMAIN-CONTAINING PROTEIN"/>
    <property type="match status" value="1"/>
</dbReference>
<feature type="domain" description="F-box/LRR-repeat protein 15/At3g58940/PEG3-like LRR" evidence="1">
    <location>
        <begin position="92"/>
        <end position="182"/>
    </location>
</feature>
<accession>A0A6L2NV34</accession>
<dbReference type="InterPro" id="IPR055411">
    <property type="entry name" value="LRR_FXL15/At3g58940/PEG3-like"/>
</dbReference>
<dbReference type="EMBL" id="BKCJ010010130">
    <property type="protein sequence ID" value="GEU90191.1"/>
    <property type="molecule type" value="Genomic_DNA"/>
</dbReference>
<dbReference type="Pfam" id="PF24758">
    <property type="entry name" value="LRR_At5g56370"/>
    <property type="match status" value="1"/>
</dbReference>
<organism evidence="2">
    <name type="scientific">Tanacetum cinerariifolium</name>
    <name type="common">Dalmatian daisy</name>
    <name type="synonym">Chrysanthemum cinerariifolium</name>
    <dbReference type="NCBI Taxonomy" id="118510"/>
    <lineage>
        <taxon>Eukaryota</taxon>
        <taxon>Viridiplantae</taxon>
        <taxon>Streptophyta</taxon>
        <taxon>Embryophyta</taxon>
        <taxon>Tracheophyta</taxon>
        <taxon>Spermatophyta</taxon>
        <taxon>Magnoliopsida</taxon>
        <taxon>eudicotyledons</taxon>
        <taxon>Gunneridae</taxon>
        <taxon>Pentapetalae</taxon>
        <taxon>asterids</taxon>
        <taxon>campanulids</taxon>
        <taxon>Asterales</taxon>
        <taxon>Asteraceae</taxon>
        <taxon>Asteroideae</taxon>
        <taxon>Anthemideae</taxon>
        <taxon>Anthemidinae</taxon>
        <taxon>Tanacetum</taxon>
    </lineage>
</organism>
<protein>
    <recommendedName>
        <fullName evidence="1">F-box/LRR-repeat protein 15/At3g58940/PEG3-like LRR domain-containing protein</fullName>
    </recommendedName>
</protein>
<proteinExistence type="predicted"/>
<dbReference type="AlphaFoldDB" id="A0A6L2NV34"/>
<dbReference type="PANTHER" id="PTHR32212">
    <property type="entry name" value="CYCLIN-LIKE F-BOX"/>
    <property type="match status" value="1"/>
</dbReference>
<gene>
    <name evidence="2" type="ORF">Tci_062169</name>
</gene>
<evidence type="ECO:0000259" key="1">
    <source>
        <dbReference type="Pfam" id="PF24758"/>
    </source>
</evidence>